<dbReference type="InterPro" id="IPR037066">
    <property type="entry name" value="Plug_dom_sf"/>
</dbReference>
<keyword evidence="2 8" id="KW-0813">Transport</keyword>
<keyword evidence="10" id="KW-0732">Signal</keyword>
<protein>
    <submittedName>
        <fullName evidence="13">TonB-dependent receptor</fullName>
    </submittedName>
</protein>
<dbReference type="InterPro" id="IPR008969">
    <property type="entry name" value="CarboxyPept-like_regulatory"/>
</dbReference>
<dbReference type="NCBIfam" id="TIGR04057">
    <property type="entry name" value="SusC_RagA_signa"/>
    <property type="match status" value="1"/>
</dbReference>
<organism evidence="13 14">
    <name type="scientific">Candidatus Paraprevotella stercoravium</name>
    <dbReference type="NCBI Taxonomy" id="2838725"/>
    <lineage>
        <taxon>Bacteria</taxon>
        <taxon>Pseudomonadati</taxon>
        <taxon>Bacteroidota</taxon>
        <taxon>Bacteroidia</taxon>
        <taxon>Bacteroidales</taxon>
        <taxon>Prevotellaceae</taxon>
        <taxon>Paraprevotella</taxon>
    </lineage>
</organism>
<dbReference type="InterPro" id="IPR012910">
    <property type="entry name" value="Plug_dom"/>
</dbReference>
<feature type="chain" id="PRO_5039646411" evidence="10">
    <location>
        <begin position="33"/>
        <end position="1017"/>
    </location>
</feature>
<reference evidence="13" key="1">
    <citation type="journal article" date="2021" name="PeerJ">
        <title>Extensive microbial diversity within the chicken gut microbiome revealed by metagenomics and culture.</title>
        <authorList>
            <person name="Gilroy R."/>
            <person name="Ravi A."/>
            <person name="Getino M."/>
            <person name="Pursley I."/>
            <person name="Horton D.L."/>
            <person name="Alikhan N.F."/>
            <person name="Baker D."/>
            <person name="Gharbi K."/>
            <person name="Hall N."/>
            <person name="Watson M."/>
            <person name="Adriaenssens E.M."/>
            <person name="Foster-Nyarko E."/>
            <person name="Jarju S."/>
            <person name="Secka A."/>
            <person name="Antonio M."/>
            <person name="Oren A."/>
            <person name="Chaudhuri R.R."/>
            <person name="La Ragione R."/>
            <person name="Hildebrand F."/>
            <person name="Pallen M.J."/>
        </authorList>
    </citation>
    <scope>NUCLEOTIDE SEQUENCE</scope>
    <source>
        <strain evidence="13">G3-2149</strain>
    </source>
</reference>
<evidence type="ECO:0000256" key="10">
    <source>
        <dbReference type="SAM" id="SignalP"/>
    </source>
</evidence>
<evidence type="ECO:0000313" key="13">
    <source>
        <dbReference type="EMBL" id="MBU3853734.1"/>
    </source>
</evidence>
<evidence type="ECO:0000256" key="7">
    <source>
        <dbReference type="ARBA" id="ARBA00023237"/>
    </source>
</evidence>
<keyword evidence="3 8" id="KW-1134">Transmembrane beta strand</keyword>
<dbReference type="InterPro" id="IPR023996">
    <property type="entry name" value="TonB-dep_OMP_SusC/RagA"/>
</dbReference>
<dbReference type="Gene3D" id="2.60.40.1120">
    <property type="entry name" value="Carboxypeptidase-like, regulatory domain"/>
    <property type="match status" value="1"/>
</dbReference>
<evidence type="ECO:0000256" key="5">
    <source>
        <dbReference type="ARBA" id="ARBA00023077"/>
    </source>
</evidence>
<keyword evidence="13" id="KW-0675">Receptor</keyword>
<feature type="domain" description="TonB-dependent receptor-like beta-barrel" evidence="11">
    <location>
        <begin position="425"/>
        <end position="977"/>
    </location>
</feature>
<evidence type="ECO:0000313" key="14">
    <source>
        <dbReference type="Proteomes" id="UP000823865"/>
    </source>
</evidence>
<evidence type="ECO:0000256" key="3">
    <source>
        <dbReference type="ARBA" id="ARBA00022452"/>
    </source>
</evidence>
<evidence type="ECO:0000256" key="1">
    <source>
        <dbReference type="ARBA" id="ARBA00004571"/>
    </source>
</evidence>
<dbReference type="FunFam" id="2.60.40.1120:FF:000003">
    <property type="entry name" value="Outer membrane protein Omp121"/>
    <property type="match status" value="1"/>
</dbReference>
<feature type="domain" description="TonB-dependent receptor plug" evidence="12">
    <location>
        <begin position="133"/>
        <end position="236"/>
    </location>
</feature>
<keyword evidence="5 9" id="KW-0798">TonB box</keyword>
<comment type="caution">
    <text evidence="13">The sequence shown here is derived from an EMBL/GenBank/DDBJ whole genome shotgun (WGS) entry which is preliminary data.</text>
</comment>
<dbReference type="SUPFAM" id="SSF49464">
    <property type="entry name" value="Carboxypeptidase regulatory domain-like"/>
    <property type="match status" value="1"/>
</dbReference>
<accession>A0A9E2L6X8</accession>
<evidence type="ECO:0000259" key="12">
    <source>
        <dbReference type="Pfam" id="PF07715"/>
    </source>
</evidence>
<comment type="similarity">
    <text evidence="8 9">Belongs to the TonB-dependent receptor family.</text>
</comment>
<dbReference type="AlphaFoldDB" id="A0A9E2L6X8"/>
<keyword evidence="7 8" id="KW-0998">Cell outer membrane</keyword>
<dbReference type="Pfam" id="PF13715">
    <property type="entry name" value="CarbopepD_reg_2"/>
    <property type="match status" value="1"/>
</dbReference>
<dbReference type="InterPro" id="IPR036942">
    <property type="entry name" value="Beta-barrel_TonB_sf"/>
</dbReference>
<dbReference type="InterPro" id="IPR039426">
    <property type="entry name" value="TonB-dep_rcpt-like"/>
</dbReference>
<reference evidence="13" key="2">
    <citation type="submission" date="2021-04" db="EMBL/GenBank/DDBJ databases">
        <authorList>
            <person name="Gilroy R."/>
        </authorList>
    </citation>
    <scope>NUCLEOTIDE SEQUENCE</scope>
    <source>
        <strain evidence="13">G3-2149</strain>
    </source>
</reference>
<feature type="signal peptide" evidence="10">
    <location>
        <begin position="1"/>
        <end position="32"/>
    </location>
</feature>
<comment type="subcellular location">
    <subcellularLocation>
        <location evidence="1 8">Cell outer membrane</location>
        <topology evidence="1 8">Multi-pass membrane protein</topology>
    </subcellularLocation>
</comment>
<evidence type="ECO:0000256" key="2">
    <source>
        <dbReference type="ARBA" id="ARBA00022448"/>
    </source>
</evidence>
<dbReference type="InterPro" id="IPR023997">
    <property type="entry name" value="TonB-dep_OMP_SusC/RagA_CS"/>
</dbReference>
<name>A0A9E2L6X8_9BACT</name>
<dbReference type="Gene3D" id="2.170.130.10">
    <property type="entry name" value="TonB-dependent receptor, plug domain"/>
    <property type="match status" value="1"/>
</dbReference>
<dbReference type="InterPro" id="IPR000531">
    <property type="entry name" value="Beta-barrel_TonB"/>
</dbReference>
<keyword evidence="6 8" id="KW-0472">Membrane</keyword>
<keyword evidence="4 8" id="KW-0812">Transmembrane</keyword>
<dbReference type="Pfam" id="PF07715">
    <property type="entry name" value="Plug"/>
    <property type="match status" value="1"/>
</dbReference>
<proteinExistence type="inferred from homology"/>
<dbReference type="EMBL" id="JAHLFU010000170">
    <property type="protein sequence ID" value="MBU3853734.1"/>
    <property type="molecule type" value="Genomic_DNA"/>
</dbReference>
<dbReference type="PROSITE" id="PS52016">
    <property type="entry name" value="TONB_DEPENDENT_REC_3"/>
    <property type="match status" value="1"/>
</dbReference>
<evidence type="ECO:0000259" key="11">
    <source>
        <dbReference type="Pfam" id="PF00593"/>
    </source>
</evidence>
<evidence type="ECO:0000256" key="4">
    <source>
        <dbReference type="ARBA" id="ARBA00022692"/>
    </source>
</evidence>
<evidence type="ECO:0000256" key="8">
    <source>
        <dbReference type="PROSITE-ProRule" id="PRU01360"/>
    </source>
</evidence>
<dbReference type="Proteomes" id="UP000823865">
    <property type="component" value="Unassembled WGS sequence"/>
</dbReference>
<dbReference type="Pfam" id="PF00593">
    <property type="entry name" value="TonB_dep_Rec_b-barrel"/>
    <property type="match status" value="1"/>
</dbReference>
<dbReference type="SUPFAM" id="SSF56935">
    <property type="entry name" value="Porins"/>
    <property type="match status" value="1"/>
</dbReference>
<dbReference type="GO" id="GO:0009279">
    <property type="term" value="C:cell outer membrane"/>
    <property type="evidence" value="ECO:0007669"/>
    <property type="project" value="UniProtKB-SubCell"/>
</dbReference>
<dbReference type="NCBIfam" id="TIGR04056">
    <property type="entry name" value="OMP_RagA_SusC"/>
    <property type="match status" value="1"/>
</dbReference>
<gene>
    <name evidence="13" type="ORF">H9789_07975</name>
</gene>
<sequence length="1017" mass="112527">MKNVVRMLSKRMLFSVFMASPLMAGSSLSAFAGIGSVGWMQQANVVEGIVTDVNGEPVIGASVVVKGTSNGTITDLDGKFSLPDAQGVLVISYIGYKTQEVVLDGQKHLKVMMEEDSKALDEVVVVGYGTQRKSDLTGSVTTIKLKDISGIRGGNAGEALQGKSGLTVVTSGAPGATPTVRIRGIGTDGDATPVYVVDGVMTNNIDFLNPKDIESMNVLKDASATAIYGSRGANGVIMVTTKRGESGKPVVSYSGSEGFQYIIDIYDVCNGSEYARLMNIVAQNSGQEQPYGNPSGYGKGTDWLGEMTRNGWTRDHQLSVSGGSESVNYNVSAGYFKQNGVWENTSYDRWTFRINNEYKLSKSIRIGHNLNLAVSNSDGRSDSYRLMRSVLSGSPLITPQNEQGEWNSMQNGDLINPVAELALNAGYNNKRIRFFGNVWGSWEIVKGLTFRTSYGVDWLHGYEHQLKGIYNINPSHQSNSSNTFMENYALENTWLWENTLTYDRLWGNTHHLNILAGFTSEKARTQGLGANSRNILMYDKDYGMTATAPTDADRTVAAVKPTITTRASYMFRVNYSLKDRYLFTATMRADGSSKFGKNNRWGYFPSAAVGWRVSEEAFLKDVDWLSNLKIRGSWGQTGNDKIQDNVSYALVSMVDEYHAVFNGQVYPGVGIVNASNPDIKWERSEQVDLGFDLGLFNSMLTLEFDYFNRKTKDLLMILPIKGGSVGITPTYSNAGSVRNSGFEFTVAWQDNRHPFNYGFTFSGSTFKNEVTDWKNQKTISTAWSTNLQTAKEEGKPFGYFYGYKTQGIYRTQADLDRWNEYARSKGADVYHSEAQLGDLIYVDVDGDGRITAEDQTDLGNPYPKFTGSLGFNASWKGFDLYLDFTGSFGGKVMNNSYNDFTSVTNNMHRDWCDSWTPENPDAVMPRLAGGSINVGRTLDIMVFDGDYLKLRSAELGYTLPDEWMNKIGIGRLRIYVNASNLLYFTKYKGFTPEIMDGQDSNTYPMAGSVNFGLNLTL</sequence>
<evidence type="ECO:0000256" key="9">
    <source>
        <dbReference type="RuleBase" id="RU003357"/>
    </source>
</evidence>
<dbReference type="Gene3D" id="2.40.170.20">
    <property type="entry name" value="TonB-dependent receptor, beta-barrel domain"/>
    <property type="match status" value="1"/>
</dbReference>
<evidence type="ECO:0000256" key="6">
    <source>
        <dbReference type="ARBA" id="ARBA00023136"/>
    </source>
</evidence>